<keyword evidence="2" id="KW-0805">Transcription regulation</keyword>
<evidence type="ECO:0000256" key="5">
    <source>
        <dbReference type="ARBA" id="ARBA00023242"/>
    </source>
</evidence>
<accession>A0A7J6D173</accession>
<dbReference type="InterPro" id="IPR009057">
    <property type="entry name" value="Homeodomain-like_sf"/>
</dbReference>
<feature type="domain" description="Myb-like" evidence="7">
    <location>
        <begin position="480"/>
        <end position="531"/>
    </location>
</feature>
<dbReference type="InterPro" id="IPR001005">
    <property type="entry name" value="SANT/Myb"/>
</dbReference>
<feature type="domain" description="Myb-like" evidence="7">
    <location>
        <begin position="373"/>
        <end position="427"/>
    </location>
</feature>
<dbReference type="PANTHER" id="PTHR46621:SF1">
    <property type="entry name" value="SNRNA-ACTIVATING PROTEIN COMPLEX SUBUNIT 4"/>
    <property type="match status" value="1"/>
</dbReference>
<reference evidence="9 10" key="1">
    <citation type="submission" date="2020-04" db="EMBL/GenBank/DDBJ databases">
        <title>Chromosome-level genome assembly of a cyprinid fish Onychostoma macrolepis by integration of Nanopore Sequencing, Bionano and Hi-C technology.</title>
        <authorList>
            <person name="Wang D."/>
        </authorList>
    </citation>
    <scope>NUCLEOTIDE SEQUENCE [LARGE SCALE GENOMIC DNA]</scope>
    <source>
        <strain evidence="9">SWU-2019</strain>
        <tissue evidence="9">Muscle</tissue>
    </source>
</reference>
<feature type="domain" description="HTH myb-type" evidence="8">
    <location>
        <begin position="428"/>
        <end position="483"/>
    </location>
</feature>
<feature type="region of interest" description="Disordered" evidence="6">
    <location>
        <begin position="1108"/>
        <end position="1129"/>
    </location>
</feature>
<feature type="domain" description="HTH myb-type" evidence="8">
    <location>
        <begin position="484"/>
        <end position="535"/>
    </location>
</feature>
<dbReference type="GO" id="GO:0019185">
    <property type="term" value="C:snRNA-activating protein complex"/>
    <property type="evidence" value="ECO:0007669"/>
    <property type="project" value="TreeGrafter"/>
</dbReference>
<evidence type="ECO:0000259" key="8">
    <source>
        <dbReference type="PROSITE" id="PS51294"/>
    </source>
</evidence>
<feature type="region of interest" description="Disordered" evidence="6">
    <location>
        <begin position="633"/>
        <end position="654"/>
    </location>
</feature>
<dbReference type="GO" id="GO:0000978">
    <property type="term" value="F:RNA polymerase II cis-regulatory region sequence-specific DNA binding"/>
    <property type="evidence" value="ECO:0007669"/>
    <property type="project" value="TreeGrafter"/>
</dbReference>
<evidence type="ECO:0000259" key="7">
    <source>
        <dbReference type="PROSITE" id="PS50090"/>
    </source>
</evidence>
<comment type="caution">
    <text evidence="9">The sequence shown here is derived from an EMBL/GenBank/DDBJ whole genome shotgun (WGS) entry which is preliminary data.</text>
</comment>
<feature type="domain" description="Myb-like" evidence="7">
    <location>
        <begin position="320"/>
        <end position="372"/>
    </location>
</feature>
<sequence>MESNELLAKRDKIQREILALESSLGADSSIIDLLSSDSSSDDDESDDSGPEVEGVERDDLEAERLRIQREIEELENTLGANVALADVLDESEHDTDSSDEDSDDDDDELDLPQNVETCLQMNLVYQEVLKEKLADLEKLLNENQQQQKEIEAQISGPSTSSSSVPGVPPQKQFLGYFMKPYFKDKLTNLGPPANEETKARLSHGTRPIDDLKIKRWEGWQKTLLTNAVAKDTMKRMLQPKLSKLDYLSAKMSRADDEGKEELKKQMDLIEKDIAGISALRDDQLLGNRHDDHDWEKISNIDFEGLRQAEDLKRFWQNYLHPSINKSVWKQDEIDKLKRTVEEYNCCHWDKIADALGTNRTAFMCFQTYQRYISKTFRRKEWTKEEDEILRNLVEKMKIGNFIPYIQMSYFMEGRDGSQLAYRWTSVLDPSIKKGPWSKEEDQLLRNAVAKYGTKEWGKIRLEVPGRTDGGCRDRYLDCLQENVKKGPWSKEEVELLKEKVAKYGVGKWAKIASEIPNRIDCQCLSKWKLLTQASKSKECQSKGIKRQRKPTTVPRKRQKVLKTIKEEILTSSEDEKQIKYMDSDVESDVPLVKVREIPRKDYIQPDMKEWIPVNTNTGVHSLGTVRTVWVHPPSNEEELEKSTPESGSGRIRSKNSKCPKVMLSLERNTILNRFGTVERTYIGLKPTVLQSQTDDEKAMLKVSVSDIKHFLQWKGASVVKKEKMTSPKNIKKRRSVQDMASHNNDLLKAITPWIGNVILAAPVNENTFCEGDIVGMKAEDIALPKTSVFSFFLKVFQIDIKGCRNVIEIQQMINIKKPVAQSKPRTVSAILKDAKQKAEHKKSAEPPRHPPPLQPVLLNPLQLPVRQMTTPTLIQPKTLVITQPNKQRAEQPLLIKSPPQVLSQNPLPLIQPTAPAQPVMASTPKSPTTEDSNSIRSAKRIRKPTEKVQALMEEAKAKGSKKESPKRNQGKQNVVFPTITLQMQPVNWILAPTKLVQITGPLSANIPSNQTLTVPNSSPLNNCISPCISTNLYPASSALVVAVSSASPALIYSTVLNASRDTLKTSSSVNISPKGIQTPLSPTSSLVQSKGMLHSVQMLSPTPITVDQKGSHIEATKNSSDSSSDESIVRQYQTYTSTGSRVSPAVFSVLPVPLTVPPLISSPVVLKPTNNVAVEKSPGVTENGCVLVRTNQLPTVIQQKSLPDTILSPLSASRRPTAHSPQVVAQCPQIVAPLAQIMASSPQIVAPSPQIVAPSPQIVAPSPQIVAPSPQIVAPSPQIVAPSPPIVAPSPQIVAPSPPIVTPSPQIVAPSPPIVAPPPLIATSSPQIVAPSVQFVAPSPQTLAPSPWIMAPSPRILAPSTRIAAPSIQIVAPSVQFVAPSPRIMAPSPRIMAPSTRFAAPSVQIAAPAPRILAPSEQIVAPSEIPQIRTLSEALLPLPDIPSDVVSFNPHLIFPEQSSEVDDWMNGEGGIPLPHLEMSLPYLPPSAANIKTLTSLLKVKQSLLAAAVNILPAEYQNYREEEAQVAAIRKMIAERFASNPAYQLLKARFLSCFTLPALLATINPSVKCELLTDNNGDEDEVLLLQKIKKRIRPPAARIELNTNENEASAEQFSGISTKRQRSRH</sequence>
<evidence type="ECO:0000313" key="9">
    <source>
        <dbReference type="EMBL" id="KAF4112950.1"/>
    </source>
</evidence>
<feature type="domain" description="HTH myb-type" evidence="8">
    <location>
        <begin position="320"/>
        <end position="376"/>
    </location>
</feature>
<evidence type="ECO:0000256" key="3">
    <source>
        <dbReference type="ARBA" id="ARBA00023125"/>
    </source>
</evidence>
<dbReference type="GO" id="GO:0042795">
    <property type="term" value="P:snRNA transcription by RNA polymerase II"/>
    <property type="evidence" value="ECO:0007669"/>
    <property type="project" value="TreeGrafter"/>
</dbReference>
<evidence type="ECO:0000256" key="4">
    <source>
        <dbReference type="ARBA" id="ARBA00023163"/>
    </source>
</evidence>
<keyword evidence="5" id="KW-0539">Nucleus</keyword>
<feature type="compositionally biased region" description="Polar residues" evidence="6">
    <location>
        <begin position="923"/>
        <end position="936"/>
    </location>
</feature>
<feature type="compositionally biased region" description="Polar residues" evidence="6">
    <location>
        <begin position="1600"/>
        <end position="1617"/>
    </location>
</feature>
<dbReference type="PROSITE" id="PS51294">
    <property type="entry name" value="HTH_MYB"/>
    <property type="match status" value="3"/>
</dbReference>
<organism evidence="9 10">
    <name type="scientific">Onychostoma macrolepis</name>
    <dbReference type="NCBI Taxonomy" id="369639"/>
    <lineage>
        <taxon>Eukaryota</taxon>
        <taxon>Metazoa</taxon>
        <taxon>Chordata</taxon>
        <taxon>Craniata</taxon>
        <taxon>Vertebrata</taxon>
        <taxon>Euteleostomi</taxon>
        <taxon>Actinopterygii</taxon>
        <taxon>Neopterygii</taxon>
        <taxon>Teleostei</taxon>
        <taxon>Ostariophysi</taxon>
        <taxon>Cypriniformes</taxon>
        <taxon>Cyprinidae</taxon>
        <taxon>Acrossocheilinae</taxon>
        <taxon>Onychostoma</taxon>
    </lineage>
</organism>
<evidence type="ECO:0008006" key="11">
    <source>
        <dbReference type="Google" id="ProtNLM"/>
    </source>
</evidence>
<dbReference type="Proteomes" id="UP000579812">
    <property type="component" value="Unassembled WGS sequence"/>
</dbReference>
<dbReference type="SMART" id="SM00717">
    <property type="entry name" value="SANT"/>
    <property type="match status" value="5"/>
</dbReference>
<dbReference type="InterPro" id="IPR051575">
    <property type="entry name" value="Myb-like_DNA-bd"/>
</dbReference>
<feature type="compositionally biased region" description="Low complexity" evidence="6">
    <location>
        <begin position="155"/>
        <end position="165"/>
    </location>
</feature>
<keyword evidence="3" id="KW-0238">DNA-binding</keyword>
<feature type="domain" description="Myb-like" evidence="7">
    <location>
        <begin position="428"/>
        <end position="479"/>
    </location>
</feature>
<dbReference type="Gene3D" id="1.10.10.60">
    <property type="entry name" value="Homeodomain-like"/>
    <property type="match status" value="4"/>
</dbReference>
<keyword evidence="1" id="KW-0677">Repeat</keyword>
<dbReference type="OrthoDB" id="2143914at2759"/>
<protein>
    <recommendedName>
        <fullName evidence="11">snRNA-activating protein complex subunit 4</fullName>
    </recommendedName>
</protein>
<evidence type="ECO:0000256" key="6">
    <source>
        <dbReference type="SAM" id="MobiDB-lite"/>
    </source>
</evidence>
<feature type="compositionally biased region" description="Acidic residues" evidence="6">
    <location>
        <begin position="39"/>
        <end position="50"/>
    </location>
</feature>
<dbReference type="GO" id="GO:0042796">
    <property type="term" value="P:snRNA transcription by RNA polymerase III"/>
    <property type="evidence" value="ECO:0007669"/>
    <property type="project" value="TreeGrafter"/>
</dbReference>
<keyword evidence="4" id="KW-0804">Transcription</keyword>
<feature type="region of interest" description="Disordered" evidence="6">
    <location>
        <begin position="147"/>
        <end position="166"/>
    </location>
</feature>
<proteinExistence type="predicted"/>
<dbReference type="PANTHER" id="PTHR46621">
    <property type="entry name" value="SNRNA-ACTIVATING PROTEIN COMPLEX SUBUNIT 4"/>
    <property type="match status" value="1"/>
</dbReference>
<evidence type="ECO:0000256" key="1">
    <source>
        <dbReference type="ARBA" id="ARBA00022737"/>
    </source>
</evidence>
<name>A0A7J6D173_9TELE</name>
<dbReference type="Pfam" id="PF13921">
    <property type="entry name" value="Myb_DNA-bind_6"/>
    <property type="match status" value="1"/>
</dbReference>
<dbReference type="SUPFAM" id="SSF46689">
    <property type="entry name" value="Homeodomain-like"/>
    <property type="match status" value="3"/>
</dbReference>
<feature type="compositionally biased region" description="Basic and acidic residues" evidence="6">
    <location>
        <begin position="833"/>
        <end position="848"/>
    </location>
</feature>
<dbReference type="Pfam" id="PF00249">
    <property type="entry name" value="Myb_DNA-binding"/>
    <property type="match status" value="2"/>
</dbReference>
<evidence type="ECO:0000256" key="2">
    <source>
        <dbReference type="ARBA" id="ARBA00023015"/>
    </source>
</evidence>
<evidence type="ECO:0000313" key="10">
    <source>
        <dbReference type="Proteomes" id="UP000579812"/>
    </source>
</evidence>
<gene>
    <name evidence="9" type="ORF">G5714_005495</name>
</gene>
<dbReference type="CDD" id="cd00167">
    <property type="entry name" value="SANT"/>
    <property type="match status" value="3"/>
</dbReference>
<feature type="region of interest" description="Disordered" evidence="6">
    <location>
        <begin position="33"/>
        <end position="61"/>
    </location>
</feature>
<feature type="region of interest" description="Disordered" evidence="6">
    <location>
        <begin position="912"/>
        <end position="947"/>
    </location>
</feature>
<feature type="region of interest" description="Disordered" evidence="6">
    <location>
        <begin position="1599"/>
        <end position="1624"/>
    </location>
</feature>
<dbReference type="EMBL" id="JAAMOB010000005">
    <property type="protein sequence ID" value="KAF4112950.1"/>
    <property type="molecule type" value="Genomic_DNA"/>
</dbReference>
<dbReference type="GO" id="GO:0001006">
    <property type="term" value="F:RNA polymerase III type 3 promoter sequence-specific DNA binding"/>
    <property type="evidence" value="ECO:0007669"/>
    <property type="project" value="TreeGrafter"/>
</dbReference>
<dbReference type="FunFam" id="1.10.10.60:FF:000321">
    <property type="entry name" value="Small nuclear RNA-activating complex, polypeptide 4"/>
    <property type="match status" value="1"/>
</dbReference>
<dbReference type="PROSITE" id="PS50090">
    <property type="entry name" value="MYB_LIKE"/>
    <property type="match status" value="4"/>
</dbReference>
<feature type="region of interest" description="Disordered" evidence="6">
    <location>
        <begin position="833"/>
        <end position="855"/>
    </location>
</feature>
<dbReference type="InterPro" id="IPR017930">
    <property type="entry name" value="Myb_dom"/>
</dbReference>
<feature type="region of interest" description="Disordered" evidence="6">
    <location>
        <begin position="89"/>
        <end position="110"/>
    </location>
</feature>
<keyword evidence="10" id="KW-1185">Reference proteome</keyword>